<dbReference type="Pfam" id="PF09768">
    <property type="entry name" value="Peptidase_M76"/>
    <property type="match status" value="1"/>
</dbReference>
<dbReference type="AlphaFoldDB" id="A0A8U7MR47"/>
<protein>
    <recommendedName>
        <fullName evidence="2">Mitochondrial inner membrane protease ATP23 homolog</fullName>
    </recommendedName>
</protein>
<proteinExistence type="inferred from homology"/>
<evidence type="ECO:0000256" key="2">
    <source>
        <dbReference type="ARBA" id="ARBA00016555"/>
    </source>
</evidence>
<gene>
    <name evidence="8" type="primary">ATP23</name>
</gene>
<evidence type="ECO:0000256" key="6">
    <source>
        <dbReference type="ARBA" id="ARBA00023049"/>
    </source>
</evidence>
<keyword evidence="3" id="KW-0645">Protease</keyword>
<evidence type="ECO:0000256" key="3">
    <source>
        <dbReference type="ARBA" id="ARBA00022670"/>
    </source>
</evidence>
<organism evidence="8 9">
    <name type="scientific">Corvus moneduloides</name>
    <name type="common">New Caledonian crow</name>
    <dbReference type="NCBI Taxonomy" id="1196302"/>
    <lineage>
        <taxon>Eukaryota</taxon>
        <taxon>Metazoa</taxon>
        <taxon>Chordata</taxon>
        <taxon>Craniata</taxon>
        <taxon>Vertebrata</taxon>
        <taxon>Euteleostomi</taxon>
        <taxon>Archelosauria</taxon>
        <taxon>Archosauria</taxon>
        <taxon>Dinosauria</taxon>
        <taxon>Saurischia</taxon>
        <taxon>Theropoda</taxon>
        <taxon>Coelurosauria</taxon>
        <taxon>Aves</taxon>
        <taxon>Neognathae</taxon>
        <taxon>Neoaves</taxon>
        <taxon>Telluraves</taxon>
        <taxon>Australaves</taxon>
        <taxon>Passeriformes</taxon>
        <taxon>Corvoidea</taxon>
        <taxon>Corvidae</taxon>
        <taxon>Corvus</taxon>
    </lineage>
</organism>
<feature type="region of interest" description="Disordered" evidence="7">
    <location>
        <begin position="57"/>
        <end position="110"/>
    </location>
</feature>
<evidence type="ECO:0000256" key="7">
    <source>
        <dbReference type="SAM" id="MobiDB-lite"/>
    </source>
</evidence>
<keyword evidence="9" id="KW-1185">Reference proteome</keyword>
<evidence type="ECO:0000256" key="5">
    <source>
        <dbReference type="ARBA" id="ARBA00022801"/>
    </source>
</evidence>
<sequence length="523" mass="57712">MRKSNMKSGHSKASCSSVQSQPAPLPTSRIQLSNDLNPRTDSNLLAAQLLHPSGHFYSNLSAGPSQHPRAAGSSDSLGAAAPRRRPGRQHGPALERVPRPCRRRPRGRTAPLSLNTRLCTARKFQLRPSLHQGELSLASPPRAAKPPMDHKGWGMRLRDGAATGFGHCTSRPSLPVPSRPAPCRAVPSRAVPPRPHLRRVAAPPAAAARAAEPAPRLQRGPAPGQPRAPAAPRRRRRQEATAPARAAPPTCRERSWRLARSGPRARCAPGRRGTAGPGMEEGKAHSAPSAEKKGADDKEDDFGYRLFPDRNKKPQSFLVRSLFTFHNKCQLMLRLTLETNPYARLLLEALKQSGCTVFNDRHFSCENCDGCVSGGFDAATSQIVLCQNNIRQQSHMNRVVTHELIHAFDHCRAHVDWFKNVKHLACSEIRAANLSGDCTLMNEIARFKFGLKGHHQTCVRDRAIRSILAVRKVSKETAEKAVDEVFDACFNDLEPFGRIPHSKADAKRAYRDFQNRDRYNANL</sequence>
<dbReference type="PANTHER" id="PTHR21711:SF0">
    <property type="entry name" value="MITOCHONDRIAL INNER MEMBRANE PROTEASE ATP23 HOMOLOG"/>
    <property type="match status" value="1"/>
</dbReference>
<feature type="region of interest" description="Disordered" evidence="7">
    <location>
        <begin position="164"/>
        <end position="302"/>
    </location>
</feature>
<feature type="compositionally biased region" description="Low complexity" evidence="7">
    <location>
        <begin position="181"/>
        <end position="191"/>
    </location>
</feature>
<dbReference type="GO" id="GO:0004222">
    <property type="term" value="F:metalloendopeptidase activity"/>
    <property type="evidence" value="ECO:0007669"/>
    <property type="project" value="InterPro"/>
</dbReference>
<feature type="compositionally biased region" description="Low complexity" evidence="7">
    <location>
        <begin position="70"/>
        <end position="81"/>
    </location>
</feature>
<reference evidence="8" key="3">
    <citation type="submission" date="2025-09" db="UniProtKB">
        <authorList>
            <consortium name="Ensembl"/>
        </authorList>
    </citation>
    <scope>IDENTIFICATION</scope>
</reference>
<keyword evidence="4" id="KW-0479">Metal-binding</keyword>
<feature type="region of interest" description="Disordered" evidence="7">
    <location>
        <begin position="1"/>
        <end position="39"/>
    </location>
</feature>
<dbReference type="Ensembl" id="ENSCMUT00000025195.2">
    <property type="protein sequence ID" value="ENSCMUP00000023421.2"/>
    <property type="gene ID" value="ENSCMUG00000014383.2"/>
</dbReference>
<name>A0A8U7MR47_CORMO</name>
<dbReference type="Proteomes" id="UP000694553">
    <property type="component" value="Unassembled WGS sequence"/>
</dbReference>
<dbReference type="GO" id="GO:0034982">
    <property type="term" value="P:mitochondrial protein processing"/>
    <property type="evidence" value="ECO:0007669"/>
    <property type="project" value="TreeGrafter"/>
</dbReference>
<evidence type="ECO:0000313" key="9">
    <source>
        <dbReference type="Proteomes" id="UP000694553"/>
    </source>
</evidence>
<feature type="compositionally biased region" description="Low complexity" evidence="7">
    <location>
        <begin position="200"/>
        <end position="231"/>
    </location>
</feature>
<dbReference type="PANTHER" id="PTHR21711">
    <property type="entry name" value="MITOCHONDRIAL INNER MEMBRANE PROTEASE"/>
    <property type="match status" value="1"/>
</dbReference>
<dbReference type="GO" id="GO:0005739">
    <property type="term" value="C:mitochondrion"/>
    <property type="evidence" value="ECO:0007669"/>
    <property type="project" value="GOC"/>
</dbReference>
<dbReference type="InterPro" id="IPR019165">
    <property type="entry name" value="Peptidase_M76_ATP23"/>
</dbReference>
<keyword evidence="5" id="KW-0378">Hydrolase</keyword>
<feature type="compositionally biased region" description="Basic and acidic residues" evidence="7">
    <location>
        <begin position="280"/>
        <end position="302"/>
    </location>
</feature>
<comment type="similarity">
    <text evidence="1">Belongs to the peptidase M76 family.</text>
</comment>
<dbReference type="GO" id="GO:0046872">
    <property type="term" value="F:metal ion binding"/>
    <property type="evidence" value="ECO:0007669"/>
    <property type="project" value="UniProtKB-KW"/>
</dbReference>
<dbReference type="GO" id="GO:0033615">
    <property type="term" value="P:mitochondrial proton-transporting ATP synthase complex assembly"/>
    <property type="evidence" value="ECO:0007669"/>
    <property type="project" value="TreeGrafter"/>
</dbReference>
<evidence type="ECO:0000313" key="8">
    <source>
        <dbReference type="Ensembl" id="ENSCMUP00000023421.2"/>
    </source>
</evidence>
<feature type="compositionally biased region" description="Low complexity" evidence="7">
    <location>
        <begin position="240"/>
        <end position="250"/>
    </location>
</feature>
<reference evidence="8" key="2">
    <citation type="submission" date="2025-08" db="UniProtKB">
        <authorList>
            <consortium name="Ensembl"/>
        </authorList>
    </citation>
    <scope>IDENTIFICATION</scope>
</reference>
<accession>A0A8U7MR47</accession>
<reference evidence="9" key="1">
    <citation type="submission" date="2019-10" db="EMBL/GenBank/DDBJ databases">
        <title>Corvus moneduloides (New Caledonian crow) genome, bCorMon1, primary haplotype.</title>
        <authorList>
            <person name="Rutz C."/>
            <person name="Fungtammasan C."/>
            <person name="Mountcastle J."/>
            <person name="Formenti G."/>
            <person name="Chow W."/>
            <person name="Howe K."/>
            <person name="Steele M.P."/>
            <person name="Fernandes J."/>
            <person name="Gilbert M.T.P."/>
            <person name="Fedrigo O."/>
            <person name="Jarvis E.D."/>
            <person name="Gemmell N."/>
        </authorList>
    </citation>
    <scope>NUCLEOTIDE SEQUENCE [LARGE SCALE GENOMIC DNA]</scope>
</reference>
<feature type="compositionally biased region" description="Low complexity" evidence="7">
    <location>
        <begin position="259"/>
        <end position="278"/>
    </location>
</feature>
<evidence type="ECO:0000256" key="4">
    <source>
        <dbReference type="ARBA" id="ARBA00022723"/>
    </source>
</evidence>
<evidence type="ECO:0000256" key="1">
    <source>
        <dbReference type="ARBA" id="ARBA00009915"/>
    </source>
</evidence>
<keyword evidence="6" id="KW-0482">Metalloprotease</keyword>